<dbReference type="GO" id="GO:0003964">
    <property type="term" value="F:RNA-directed DNA polymerase activity"/>
    <property type="evidence" value="ECO:0007669"/>
    <property type="project" value="UniProtKB-KW"/>
</dbReference>
<feature type="coiled-coil region" evidence="1">
    <location>
        <begin position="84"/>
        <end position="111"/>
    </location>
</feature>
<feature type="domain" description="Reverse transcriptase zinc-binding" evidence="2">
    <location>
        <begin position="126"/>
        <end position="210"/>
    </location>
</feature>
<keyword evidence="3" id="KW-0548">Nucleotidyltransferase</keyword>
<keyword evidence="1" id="KW-0175">Coiled coil</keyword>
<evidence type="ECO:0000313" key="3">
    <source>
        <dbReference type="EMBL" id="KAG7589617.1"/>
    </source>
</evidence>
<evidence type="ECO:0000256" key="1">
    <source>
        <dbReference type="SAM" id="Coils"/>
    </source>
</evidence>
<name>A0A8T2BQD3_ARASU</name>
<dbReference type="PANTHER" id="PTHR33116:SF78">
    <property type="entry name" value="OS12G0587133 PROTEIN"/>
    <property type="match status" value="1"/>
</dbReference>
<proteinExistence type="predicted"/>
<dbReference type="EMBL" id="JAEFBJ010000007">
    <property type="protein sequence ID" value="KAG7589617.1"/>
    <property type="molecule type" value="Genomic_DNA"/>
</dbReference>
<evidence type="ECO:0000313" key="4">
    <source>
        <dbReference type="Proteomes" id="UP000694251"/>
    </source>
</evidence>
<accession>A0A8T2BQD3</accession>
<organism evidence="3 4">
    <name type="scientific">Arabidopsis suecica</name>
    <name type="common">Swedish thale-cress</name>
    <name type="synonym">Cardaminopsis suecica</name>
    <dbReference type="NCBI Taxonomy" id="45249"/>
    <lineage>
        <taxon>Eukaryota</taxon>
        <taxon>Viridiplantae</taxon>
        <taxon>Streptophyta</taxon>
        <taxon>Embryophyta</taxon>
        <taxon>Tracheophyta</taxon>
        <taxon>Spermatophyta</taxon>
        <taxon>Magnoliopsida</taxon>
        <taxon>eudicotyledons</taxon>
        <taxon>Gunneridae</taxon>
        <taxon>Pentapetalae</taxon>
        <taxon>rosids</taxon>
        <taxon>malvids</taxon>
        <taxon>Brassicales</taxon>
        <taxon>Brassicaceae</taxon>
        <taxon>Camelineae</taxon>
        <taxon>Arabidopsis</taxon>
    </lineage>
</organism>
<evidence type="ECO:0000259" key="2">
    <source>
        <dbReference type="Pfam" id="PF13966"/>
    </source>
</evidence>
<dbReference type="AlphaFoldDB" id="A0A8T2BQD3"/>
<dbReference type="Pfam" id="PF13966">
    <property type="entry name" value="zf-RVT"/>
    <property type="match status" value="1"/>
</dbReference>
<feature type="non-terminal residue" evidence="3">
    <location>
        <position position="1"/>
    </location>
</feature>
<keyword evidence="3" id="KW-0695">RNA-directed DNA polymerase</keyword>
<keyword evidence="3" id="KW-0808">Transferase</keyword>
<gene>
    <name evidence="3" type="ORF">ISN44_As07g018730</name>
</gene>
<dbReference type="Proteomes" id="UP000694251">
    <property type="component" value="Chromosome 7"/>
</dbReference>
<sequence length="310" mass="36708">GSFWAVKGNSMSGSWIWRKMLKYRDMAKKFHRVEVKNGETTSFWYDSWSNMGCLIEKLGERGCIDLGIPLSSTVKEVMNMTRRRNHRQLTLNRVEEEIRELRLNQRVNEHDTALWKGKNDCYHRRFITRETWLQLRIAKPPMEGHKEIWFPTATPKYAFITWLVLKNRISTGERMLKWNGTVNSSCVFCDEPVETREHLFFCCPYSKTIWKNLAMGILSTRYSESWTDILKLLAENILDKKKSYMLRYVFQNSIHSIWSERNRRRHGEQPLPSELLVKMIDKNMRNRLSTLKGGCLKSAGGIQAWFESRQ</sequence>
<dbReference type="InterPro" id="IPR026960">
    <property type="entry name" value="RVT-Znf"/>
</dbReference>
<protein>
    <submittedName>
        <fullName evidence="3">Reverse transcriptase zinc-binding domain</fullName>
    </submittedName>
</protein>
<dbReference type="OrthoDB" id="1094856at2759"/>
<dbReference type="PANTHER" id="PTHR33116">
    <property type="entry name" value="REVERSE TRANSCRIPTASE ZINC-BINDING DOMAIN-CONTAINING PROTEIN-RELATED-RELATED"/>
    <property type="match status" value="1"/>
</dbReference>
<reference evidence="3 4" key="1">
    <citation type="submission" date="2020-12" db="EMBL/GenBank/DDBJ databases">
        <title>Concerted genomic and epigenomic changes stabilize Arabidopsis allopolyploids.</title>
        <authorList>
            <person name="Chen Z."/>
        </authorList>
    </citation>
    <scope>NUCLEOTIDE SEQUENCE [LARGE SCALE GENOMIC DNA]</scope>
    <source>
        <strain evidence="3">As9502</strain>
        <tissue evidence="3">Leaf</tissue>
    </source>
</reference>
<keyword evidence="4" id="KW-1185">Reference proteome</keyword>
<comment type="caution">
    <text evidence="3">The sequence shown here is derived from an EMBL/GenBank/DDBJ whole genome shotgun (WGS) entry which is preliminary data.</text>
</comment>